<name>A0ABU5U4J1_9CYAN</name>
<reference evidence="1 2" key="1">
    <citation type="submission" date="2023-12" db="EMBL/GenBank/DDBJ databases">
        <title>Baltic Sea Cyanobacteria.</title>
        <authorList>
            <person name="Delbaje E."/>
            <person name="Fewer D.P."/>
            <person name="Shishido T.K."/>
        </authorList>
    </citation>
    <scope>NUCLEOTIDE SEQUENCE [LARGE SCALE GENOMIC DNA]</scope>
    <source>
        <strain evidence="1 2">CCNP 1315</strain>
    </source>
</reference>
<accession>A0ABU5U4J1</accession>
<proteinExistence type="predicted"/>
<protein>
    <submittedName>
        <fullName evidence="1">Uncharacterized protein</fullName>
    </submittedName>
</protein>
<comment type="caution">
    <text evidence="1">The sequence shown here is derived from an EMBL/GenBank/DDBJ whole genome shotgun (WGS) entry which is preliminary data.</text>
</comment>
<keyword evidence="2" id="KW-1185">Reference proteome</keyword>
<dbReference type="EMBL" id="JAYGHT010000141">
    <property type="protein sequence ID" value="MEA5521925.1"/>
    <property type="molecule type" value="Genomic_DNA"/>
</dbReference>
<dbReference type="Proteomes" id="UP001301728">
    <property type="component" value="Unassembled WGS sequence"/>
</dbReference>
<evidence type="ECO:0000313" key="1">
    <source>
        <dbReference type="EMBL" id="MEA5521925.1"/>
    </source>
</evidence>
<evidence type="ECO:0000313" key="2">
    <source>
        <dbReference type="Proteomes" id="UP001301728"/>
    </source>
</evidence>
<organism evidence="1 2">
    <name type="scientific">Limnoraphis robusta CCNP1315</name>
    <dbReference type="NCBI Taxonomy" id="3110306"/>
    <lineage>
        <taxon>Bacteria</taxon>
        <taxon>Bacillati</taxon>
        <taxon>Cyanobacteriota</taxon>
        <taxon>Cyanophyceae</taxon>
        <taxon>Oscillatoriophycideae</taxon>
        <taxon>Oscillatoriales</taxon>
        <taxon>Sirenicapillariaceae</taxon>
        <taxon>Limnoraphis</taxon>
    </lineage>
</organism>
<sequence length="355" mass="41665">MNQHNDSIVIATSIAPVGIEKQRAAIQSWLDLGFLVVSVNIQEEIDQLQPYFDDISFHMVKRDAREKYGKPFVYVNDILLYLEEHGSKIVGIVNSDIHLKAGKDFISYVRQETTNSVLFASRLDIDTVESEAGEMYGYGFDMFFFDRKLLKYFPLCDDFCLGIPWWDYWIPCIAIQNDLNPKYLQNTVAYHVKHKINYSIETWRKVGLTFTSFYRSELTPSLQQLLLENKLNLLDDKLGLSATYDFILEVYQKSKLLNYKNYSNQNKIEDSEKETKYNNLVFLAWQNYNRDQMSEMCKYLNQSFKYSSCSLPTQVIADWIERFKKFSEKENFIFDSYSLSCNPTWQHLVASILIP</sequence>
<dbReference type="RefSeq" id="WP_323273352.1">
    <property type="nucleotide sequence ID" value="NZ_JAYGHT010000141.1"/>
</dbReference>
<gene>
    <name evidence="1" type="ORF">VB854_23575</name>
</gene>